<dbReference type="InterPro" id="IPR015424">
    <property type="entry name" value="PyrdxlP-dep_Trfase"/>
</dbReference>
<dbReference type="Gene3D" id="3.40.640.10">
    <property type="entry name" value="Type I PLP-dependent aspartate aminotransferase-like (Major domain)"/>
    <property type="match status" value="1"/>
</dbReference>
<dbReference type="SUPFAM" id="SSF53383">
    <property type="entry name" value="PLP-dependent transferases"/>
    <property type="match status" value="1"/>
</dbReference>
<evidence type="ECO:0000256" key="3">
    <source>
        <dbReference type="RuleBase" id="RU003560"/>
    </source>
</evidence>
<dbReference type="EMBL" id="JPSL02000036">
    <property type="protein sequence ID" value="KGQ21091.1"/>
    <property type="molecule type" value="Genomic_DNA"/>
</dbReference>
<dbReference type="CDD" id="cd00610">
    <property type="entry name" value="OAT_like"/>
    <property type="match status" value="1"/>
</dbReference>
<dbReference type="STRING" id="276.THFILI_01700"/>
<dbReference type="OrthoDB" id="29163at2"/>
<sequence>MDRSRLERVFQEEQARFVLRNPRSRALWERARAHMPAGVPMPWMTRYPGPFPLFLSRAWGARVQDVDGHTYLDFALGDTGAMTGHSPEAVVGELQAQLAQGLTAMLPTEDGIKVAEELHRRFGLPFWQFTLSATDANRTALRIARALTGRPKVLVFHGCYHGTVDEAFVALEGGVPRSRRGNLGPPVDPLLTTKVVEWNDLEAVEEALAPGDVAALLTEPALTNVGIVHPAPGFLEGLRALTRRYGTLLILDETHTLSAGPGGCTRRFGLDPDIVTLGKALASGVPLGAYGLSREVAEAYAERMAGPHADTAGVGGTLAANPFSLRAARLTLERVLTEEAFARMEALAVRFQEGVESVIRGRGLPWHVTRLGARVEYLFRPTPARNGSQALEGQDPLLDPLIHLYLLNRGVLLTPFHNMALISPATTEEMVDRHTELFAEAAGVIAEAA</sequence>
<dbReference type="GO" id="GO:0030170">
    <property type="term" value="F:pyridoxal phosphate binding"/>
    <property type="evidence" value="ECO:0007669"/>
    <property type="project" value="InterPro"/>
</dbReference>
<gene>
    <name evidence="4" type="ORF">THFILI_01700</name>
</gene>
<reference evidence="4 5" key="1">
    <citation type="journal article" date="2015" name="Genome Announc.">
        <title>Draft Genome Sequence of the Thermophile Thermus filiformis ATCC 43280, Producer of Carotenoid-(Di)glucoside-Branched Fatty Acid (Di)esters and Source of Hyperthermostable Enzymes of Biotechnological Interest.</title>
        <authorList>
            <person name="Mandelli F."/>
            <person name="Oliveira Ramires B."/>
            <person name="Couger M.B."/>
            <person name="Paixao D.A."/>
            <person name="Camilo C.M."/>
            <person name="Polikarpov I."/>
            <person name="Prade R."/>
            <person name="Riano-Pachon D.M."/>
            <person name="Squina F.M."/>
        </authorList>
    </citation>
    <scope>NUCLEOTIDE SEQUENCE [LARGE SCALE GENOMIC DNA]</scope>
    <source>
        <strain evidence="4 5">ATCC 43280</strain>
    </source>
</reference>
<name>A0A0A2WLL8_THEFI</name>
<dbReference type="PANTHER" id="PTHR43713">
    <property type="entry name" value="GLUTAMATE-1-SEMIALDEHYDE 2,1-AMINOMUTASE"/>
    <property type="match status" value="1"/>
</dbReference>
<dbReference type="NCBIfam" id="NF005453">
    <property type="entry name" value="PRK07046.1"/>
    <property type="match status" value="1"/>
</dbReference>
<proteinExistence type="inferred from homology"/>
<keyword evidence="5" id="KW-1185">Reference proteome</keyword>
<comment type="caution">
    <text evidence="4">The sequence shown here is derived from an EMBL/GenBank/DDBJ whole genome shotgun (WGS) entry which is preliminary data.</text>
</comment>
<evidence type="ECO:0000256" key="1">
    <source>
        <dbReference type="ARBA" id="ARBA00001933"/>
    </source>
</evidence>
<dbReference type="Gene3D" id="3.90.1150.10">
    <property type="entry name" value="Aspartate Aminotransferase, domain 1"/>
    <property type="match status" value="1"/>
</dbReference>
<dbReference type="InterPro" id="IPR005814">
    <property type="entry name" value="Aminotrans_3"/>
</dbReference>
<dbReference type="PANTHER" id="PTHR43713:SF3">
    <property type="entry name" value="GLUTAMATE-1-SEMIALDEHYDE 2,1-AMINOMUTASE 1, CHLOROPLASTIC-RELATED"/>
    <property type="match status" value="1"/>
</dbReference>
<comment type="similarity">
    <text evidence="3">Belongs to the class-III pyridoxal-phosphate-dependent aminotransferase family.</text>
</comment>
<keyword evidence="4" id="KW-0808">Transferase</keyword>
<evidence type="ECO:0000256" key="2">
    <source>
        <dbReference type="ARBA" id="ARBA00022898"/>
    </source>
</evidence>
<dbReference type="InterPro" id="IPR015421">
    <property type="entry name" value="PyrdxlP-dep_Trfase_major"/>
</dbReference>
<protein>
    <submittedName>
        <fullName evidence="4">Aminotransferase</fullName>
    </submittedName>
</protein>
<dbReference type="GO" id="GO:0008483">
    <property type="term" value="F:transaminase activity"/>
    <property type="evidence" value="ECO:0007669"/>
    <property type="project" value="UniProtKB-KW"/>
</dbReference>
<dbReference type="AlphaFoldDB" id="A0A0A2WLL8"/>
<dbReference type="PATRIC" id="fig|276.5.peg.2105"/>
<keyword evidence="4" id="KW-0032">Aminotransferase</keyword>
<dbReference type="Pfam" id="PF00202">
    <property type="entry name" value="Aminotran_3"/>
    <property type="match status" value="1"/>
</dbReference>
<comment type="cofactor">
    <cofactor evidence="1">
        <name>pyridoxal 5'-phosphate</name>
        <dbReference type="ChEBI" id="CHEBI:597326"/>
    </cofactor>
</comment>
<dbReference type="InterPro" id="IPR015422">
    <property type="entry name" value="PyrdxlP-dep_Trfase_small"/>
</dbReference>
<dbReference type="RefSeq" id="WP_038066976.1">
    <property type="nucleotide sequence ID" value="NZ_JPSL02000036.1"/>
</dbReference>
<evidence type="ECO:0000313" key="5">
    <source>
        <dbReference type="Proteomes" id="UP000030364"/>
    </source>
</evidence>
<evidence type="ECO:0000313" key="4">
    <source>
        <dbReference type="EMBL" id="KGQ21091.1"/>
    </source>
</evidence>
<keyword evidence="2 3" id="KW-0663">Pyridoxal phosphate</keyword>
<dbReference type="Proteomes" id="UP000030364">
    <property type="component" value="Unassembled WGS sequence"/>
</dbReference>
<accession>A0A0A2WLL8</accession>
<organism evidence="4 5">
    <name type="scientific">Thermus filiformis</name>
    <dbReference type="NCBI Taxonomy" id="276"/>
    <lineage>
        <taxon>Bacteria</taxon>
        <taxon>Thermotogati</taxon>
        <taxon>Deinococcota</taxon>
        <taxon>Deinococci</taxon>
        <taxon>Thermales</taxon>
        <taxon>Thermaceae</taxon>
        <taxon>Thermus</taxon>
    </lineage>
</organism>